<sequence>MSKPILTNRGEFIDALAALSRGNVIVRLDDGSDACVLDGVRLMWSFPSLISYGLIAEFNNVEGFSGARYYRLTAAGHQFAHRALAAWRARPLLERLAIRLFG</sequence>
<evidence type="ECO:0000313" key="2">
    <source>
        <dbReference type="Proteomes" id="UP000001693"/>
    </source>
</evidence>
<dbReference type="KEGG" id="lch:Lcho_1280"/>
<dbReference type="Proteomes" id="UP000001693">
    <property type="component" value="Chromosome"/>
</dbReference>
<evidence type="ECO:0008006" key="3">
    <source>
        <dbReference type="Google" id="ProtNLM"/>
    </source>
</evidence>
<keyword evidence="2" id="KW-1185">Reference proteome</keyword>
<accession>B1Y5G1</accession>
<dbReference type="eggNOG" id="ENOG50349F4">
    <property type="taxonomic scope" value="Bacteria"/>
</dbReference>
<dbReference type="STRING" id="395495.Lcho_1280"/>
<gene>
    <name evidence="1" type="ordered locus">Lcho_1280</name>
</gene>
<organism evidence="1 2">
    <name type="scientific">Leptothrix cholodnii (strain ATCC 51168 / LMG 8142 / SP-6)</name>
    <name type="common">Leptothrix discophora (strain SP-6)</name>
    <dbReference type="NCBI Taxonomy" id="395495"/>
    <lineage>
        <taxon>Bacteria</taxon>
        <taxon>Pseudomonadati</taxon>
        <taxon>Pseudomonadota</taxon>
        <taxon>Betaproteobacteria</taxon>
        <taxon>Burkholderiales</taxon>
        <taxon>Sphaerotilaceae</taxon>
        <taxon>Leptothrix</taxon>
    </lineage>
</organism>
<dbReference type="AlphaFoldDB" id="B1Y5G1"/>
<reference evidence="1 2" key="1">
    <citation type="submission" date="2008-03" db="EMBL/GenBank/DDBJ databases">
        <title>Complete sequence of Leptothrix cholodnii SP-6.</title>
        <authorList>
            <consortium name="US DOE Joint Genome Institute"/>
            <person name="Copeland A."/>
            <person name="Lucas S."/>
            <person name="Lapidus A."/>
            <person name="Glavina del Rio T."/>
            <person name="Dalin E."/>
            <person name="Tice H."/>
            <person name="Bruce D."/>
            <person name="Goodwin L."/>
            <person name="Pitluck S."/>
            <person name="Chertkov O."/>
            <person name="Brettin T."/>
            <person name="Detter J.C."/>
            <person name="Han C."/>
            <person name="Kuske C.R."/>
            <person name="Schmutz J."/>
            <person name="Larimer F."/>
            <person name="Land M."/>
            <person name="Hauser L."/>
            <person name="Kyrpides N."/>
            <person name="Lykidis A."/>
            <person name="Emerson D."/>
            <person name="Richardson P."/>
        </authorList>
    </citation>
    <scope>NUCLEOTIDE SEQUENCE [LARGE SCALE GENOMIC DNA]</scope>
    <source>
        <strain evidence="2">ATCC 51168 / LMG 8142 / SP-6</strain>
    </source>
</reference>
<name>B1Y5G1_LEPCP</name>
<dbReference type="HOGENOM" id="CLU_2273871_0_0_4"/>
<dbReference type="OrthoDB" id="9154835at2"/>
<dbReference type="EMBL" id="CP001013">
    <property type="protein sequence ID" value="ACB33549.1"/>
    <property type="molecule type" value="Genomic_DNA"/>
</dbReference>
<evidence type="ECO:0000313" key="1">
    <source>
        <dbReference type="EMBL" id="ACB33549.1"/>
    </source>
</evidence>
<proteinExistence type="predicted"/>
<dbReference type="RefSeq" id="WP_012346311.1">
    <property type="nucleotide sequence ID" value="NC_010524.1"/>
</dbReference>
<protein>
    <recommendedName>
        <fullName evidence="3">Transcriptional regulator, PadR-like family</fullName>
    </recommendedName>
</protein>